<evidence type="ECO:0000259" key="2">
    <source>
        <dbReference type="Pfam" id="PF02617"/>
    </source>
</evidence>
<dbReference type="InterPro" id="IPR022935">
    <property type="entry name" value="ClpS"/>
</dbReference>
<dbReference type="Gene3D" id="3.30.1390.10">
    <property type="match status" value="1"/>
</dbReference>
<dbReference type="STRING" id="905079.L1IZP3"/>
<dbReference type="AlphaFoldDB" id="L1IZP3"/>
<protein>
    <recommendedName>
        <fullName evidence="2">Adaptor protein ClpS core domain-containing protein</fullName>
    </recommendedName>
</protein>
<sequence length="133" mass="14829">MVSGVSRIGMQLASPQIAKPKVDIGHQLGTTQPEAGKPKVAKPKAAPKRKTQDDECPMYKVILLGDNEYEQSHVVTQITKLIPSISKEEGIRIFVEAQMTGSSVIIVCTEEHAEHYVQQLKRQQIYAKMEKDE</sequence>
<evidence type="ECO:0000256" key="1">
    <source>
        <dbReference type="SAM" id="MobiDB-lite"/>
    </source>
</evidence>
<dbReference type="KEGG" id="gtt:GUITHDRAFT_112132"/>
<dbReference type="Pfam" id="PF02617">
    <property type="entry name" value="ClpS"/>
    <property type="match status" value="1"/>
</dbReference>
<dbReference type="OrthoDB" id="2308at2759"/>
<keyword evidence="5" id="KW-1185">Reference proteome</keyword>
<dbReference type="Proteomes" id="UP000011087">
    <property type="component" value="Unassembled WGS sequence"/>
</dbReference>
<dbReference type="EnsemblProtists" id="EKX41716">
    <property type="protein sequence ID" value="EKX41716"/>
    <property type="gene ID" value="GUITHDRAFT_112132"/>
</dbReference>
<proteinExistence type="predicted"/>
<dbReference type="GO" id="GO:0006508">
    <property type="term" value="P:proteolysis"/>
    <property type="evidence" value="ECO:0007669"/>
    <property type="project" value="InterPro"/>
</dbReference>
<dbReference type="eggNOG" id="ENOG502SC6E">
    <property type="taxonomic scope" value="Eukaryota"/>
</dbReference>
<reference evidence="5" key="2">
    <citation type="submission" date="2012-11" db="EMBL/GenBank/DDBJ databases">
        <authorList>
            <person name="Kuo A."/>
            <person name="Curtis B.A."/>
            <person name="Tanifuji G."/>
            <person name="Burki F."/>
            <person name="Gruber A."/>
            <person name="Irimia M."/>
            <person name="Maruyama S."/>
            <person name="Arias M.C."/>
            <person name="Ball S.G."/>
            <person name="Gile G.H."/>
            <person name="Hirakawa Y."/>
            <person name="Hopkins J.F."/>
            <person name="Rensing S.A."/>
            <person name="Schmutz J."/>
            <person name="Symeonidi A."/>
            <person name="Elias M."/>
            <person name="Eveleigh R.J."/>
            <person name="Herman E.K."/>
            <person name="Klute M.J."/>
            <person name="Nakayama T."/>
            <person name="Obornik M."/>
            <person name="Reyes-Prieto A."/>
            <person name="Armbrust E.V."/>
            <person name="Aves S.J."/>
            <person name="Beiko R.G."/>
            <person name="Coutinho P."/>
            <person name="Dacks J.B."/>
            <person name="Durnford D.G."/>
            <person name="Fast N.M."/>
            <person name="Green B.R."/>
            <person name="Grisdale C."/>
            <person name="Hempe F."/>
            <person name="Henrissat B."/>
            <person name="Hoppner M.P."/>
            <person name="Ishida K.-I."/>
            <person name="Kim E."/>
            <person name="Koreny L."/>
            <person name="Kroth P.G."/>
            <person name="Liu Y."/>
            <person name="Malik S.-B."/>
            <person name="Maier U.G."/>
            <person name="McRose D."/>
            <person name="Mock T."/>
            <person name="Neilson J.A."/>
            <person name="Onodera N.T."/>
            <person name="Poole A.M."/>
            <person name="Pritham E.J."/>
            <person name="Richards T.A."/>
            <person name="Rocap G."/>
            <person name="Roy S.W."/>
            <person name="Sarai C."/>
            <person name="Schaack S."/>
            <person name="Shirato S."/>
            <person name="Slamovits C.H."/>
            <person name="Spencer D.F."/>
            <person name="Suzuki S."/>
            <person name="Worden A.Z."/>
            <person name="Zauner S."/>
            <person name="Barry K."/>
            <person name="Bell C."/>
            <person name="Bharti A.K."/>
            <person name="Crow J.A."/>
            <person name="Grimwood J."/>
            <person name="Kramer R."/>
            <person name="Lindquist E."/>
            <person name="Lucas S."/>
            <person name="Salamov A."/>
            <person name="McFadden G.I."/>
            <person name="Lane C.E."/>
            <person name="Keeling P.J."/>
            <person name="Gray M.W."/>
            <person name="Grigoriev I.V."/>
            <person name="Archibald J.M."/>
        </authorList>
    </citation>
    <scope>NUCLEOTIDE SEQUENCE</scope>
    <source>
        <strain evidence="5">CCMP2712</strain>
    </source>
</reference>
<dbReference type="PaxDb" id="55529-EKX41716"/>
<evidence type="ECO:0000313" key="3">
    <source>
        <dbReference type="EMBL" id="EKX41716.1"/>
    </source>
</evidence>
<dbReference type="PANTHER" id="PTHR33473:SF17">
    <property type="entry name" value="ATP-DEPENDENT CLP PROTEASE ADAPTER PROTEIN CLPS1, CHLOROPLASTIC"/>
    <property type="match status" value="1"/>
</dbReference>
<accession>L1IZP3</accession>
<dbReference type="InterPro" id="IPR014719">
    <property type="entry name" value="Ribosomal_bL12_C/ClpS-like"/>
</dbReference>
<name>L1IZP3_GUITC</name>
<dbReference type="PANTHER" id="PTHR33473">
    <property type="entry name" value="ATP-DEPENDENT CLP PROTEASE ADAPTER PROTEIN CLPS1, CHLOROPLASTIC"/>
    <property type="match status" value="1"/>
</dbReference>
<gene>
    <name evidence="3" type="ORF">GUITHDRAFT_112132</name>
</gene>
<feature type="compositionally biased region" description="Basic residues" evidence="1">
    <location>
        <begin position="39"/>
        <end position="49"/>
    </location>
</feature>
<dbReference type="EMBL" id="JH993021">
    <property type="protein sequence ID" value="EKX41716.1"/>
    <property type="molecule type" value="Genomic_DNA"/>
</dbReference>
<organism evidence="3">
    <name type="scientific">Guillardia theta (strain CCMP2712)</name>
    <name type="common">Cryptophyte</name>
    <dbReference type="NCBI Taxonomy" id="905079"/>
    <lineage>
        <taxon>Eukaryota</taxon>
        <taxon>Cryptophyceae</taxon>
        <taxon>Pyrenomonadales</taxon>
        <taxon>Geminigeraceae</taxon>
        <taxon>Guillardia</taxon>
    </lineage>
</organism>
<dbReference type="SUPFAM" id="SSF54736">
    <property type="entry name" value="ClpS-like"/>
    <property type="match status" value="1"/>
</dbReference>
<feature type="region of interest" description="Disordered" evidence="1">
    <location>
        <begin position="23"/>
        <end position="53"/>
    </location>
</feature>
<dbReference type="InterPro" id="IPR003769">
    <property type="entry name" value="ClpS_core"/>
</dbReference>
<dbReference type="RefSeq" id="XP_005828696.1">
    <property type="nucleotide sequence ID" value="XM_005828639.1"/>
</dbReference>
<dbReference type="HOGENOM" id="CLU_1910654_0_0_1"/>
<reference evidence="4" key="3">
    <citation type="submission" date="2016-03" db="UniProtKB">
        <authorList>
            <consortium name="EnsemblProtists"/>
        </authorList>
    </citation>
    <scope>IDENTIFICATION</scope>
</reference>
<dbReference type="GeneID" id="17298430"/>
<reference evidence="3 5" key="1">
    <citation type="journal article" date="2012" name="Nature">
        <title>Algal genomes reveal evolutionary mosaicism and the fate of nucleomorphs.</title>
        <authorList>
            <consortium name="DOE Joint Genome Institute"/>
            <person name="Curtis B.A."/>
            <person name="Tanifuji G."/>
            <person name="Burki F."/>
            <person name="Gruber A."/>
            <person name="Irimia M."/>
            <person name="Maruyama S."/>
            <person name="Arias M.C."/>
            <person name="Ball S.G."/>
            <person name="Gile G.H."/>
            <person name="Hirakawa Y."/>
            <person name="Hopkins J.F."/>
            <person name="Kuo A."/>
            <person name="Rensing S.A."/>
            <person name="Schmutz J."/>
            <person name="Symeonidi A."/>
            <person name="Elias M."/>
            <person name="Eveleigh R.J."/>
            <person name="Herman E.K."/>
            <person name="Klute M.J."/>
            <person name="Nakayama T."/>
            <person name="Obornik M."/>
            <person name="Reyes-Prieto A."/>
            <person name="Armbrust E.V."/>
            <person name="Aves S.J."/>
            <person name="Beiko R.G."/>
            <person name="Coutinho P."/>
            <person name="Dacks J.B."/>
            <person name="Durnford D.G."/>
            <person name="Fast N.M."/>
            <person name="Green B.R."/>
            <person name="Grisdale C.J."/>
            <person name="Hempel F."/>
            <person name="Henrissat B."/>
            <person name="Hoppner M.P."/>
            <person name="Ishida K."/>
            <person name="Kim E."/>
            <person name="Koreny L."/>
            <person name="Kroth P.G."/>
            <person name="Liu Y."/>
            <person name="Malik S.B."/>
            <person name="Maier U.G."/>
            <person name="McRose D."/>
            <person name="Mock T."/>
            <person name="Neilson J.A."/>
            <person name="Onodera N.T."/>
            <person name="Poole A.M."/>
            <person name="Pritham E.J."/>
            <person name="Richards T.A."/>
            <person name="Rocap G."/>
            <person name="Roy S.W."/>
            <person name="Sarai C."/>
            <person name="Schaack S."/>
            <person name="Shirato S."/>
            <person name="Slamovits C.H."/>
            <person name="Spencer D.F."/>
            <person name="Suzuki S."/>
            <person name="Worden A.Z."/>
            <person name="Zauner S."/>
            <person name="Barry K."/>
            <person name="Bell C."/>
            <person name="Bharti A.K."/>
            <person name="Crow J.A."/>
            <person name="Grimwood J."/>
            <person name="Kramer R."/>
            <person name="Lindquist E."/>
            <person name="Lucas S."/>
            <person name="Salamov A."/>
            <person name="McFadden G.I."/>
            <person name="Lane C.E."/>
            <person name="Keeling P.J."/>
            <person name="Gray M.W."/>
            <person name="Grigoriev I.V."/>
            <person name="Archibald J.M."/>
        </authorList>
    </citation>
    <scope>NUCLEOTIDE SEQUENCE</scope>
    <source>
        <strain evidence="3 5">CCMP2712</strain>
    </source>
</reference>
<evidence type="ECO:0000313" key="5">
    <source>
        <dbReference type="Proteomes" id="UP000011087"/>
    </source>
</evidence>
<feature type="domain" description="Adaptor protein ClpS core" evidence="2">
    <location>
        <begin position="56"/>
        <end position="122"/>
    </location>
</feature>
<dbReference type="GO" id="GO:0030163">
    <property type="term" value="P:protein catabolic process"/>
    <property type="evidence" value="ECO:0007669"/>
    <property type="project" value="InterPro"/>
</dbReference>
<evidence type="ECO:0000313" key="4">
    <source>
        <dbReference type="EnsemblProtists" id="EKX41716"/>
    </source>
</evidence>